<evidence type="ECO:0000313" key="5">
    <source>
        <dbReference type="Proteomes" id="UP000605986"/>
    </source>
</evidence>
<dbReference type="Gene3D" id="3.90.25.10">
    <property type="entry name" value="UDP-galactose 4-epimerase, domain 1"/>
    <property type="match status" value="1"/>
</dbReference>
<dbReference type="InterPro" id="IPR045312">
    <property type="entry name" value="PCBER-like"/>
</dbReference>
<evidence type="ECO:0000259" key="3">
    <source>
        <dbReference type="Pfam" id="PF05368"/>
    </source>
</evidence>
<dbReference type="PANTHER" id="PTHR47706:SF6">
    <property type="entry name" value="NMRA-LIKE FAMILY PROTEIN (AFU_ORTHOLOGUE AFUA_6G00280)"/>
    <property type="match status" value="1"/>
</dbReference>
<gene>
    <name evidence="4" type="ORF">F53441_11130</name>
</gene>
<keyword evidence="1" id="KW-0521">NADP</keyword>
<dbReference type="SUPFAM" id="SSF51735">
    <property type="entry name" value="NAD(P)-binding Rossmann-fold domains"/>
    <property type="match status" value="1"/>
</dbReference>
<organism evidence="4 5">
    <name type="scientific">Fusarium austroafricanum</name>
    <dbReference type="NCBI Taxonomy" id="2364996"/>
    <lineage>
        <taxon>Eukaryota</taxon>
        <taxon>Fungi</taxon>
        <taxon>Dikarya</taxon>
        <taxon>Ascomycota</taxon>
        <taxon>Pezizomycotina</taxon>
        <taxon>Sordariomycetes</taxon>
        <taxon>Hypocreomycetidae</taxon>
        <taxon>Hypocreales</taxon>
        <taxon>Nectriaceae</taxon>
        <taxon>Fusarium</taxon>
        <taxon>Fusarium concolor species complex</taxon>
    </lineage>
</organism>
<reference evidence="4" key="1">
    <citation type="submission" date="2020-01" db="EMBL/GenBank/DDBJ databases">
        <title>Identification and distribution of gene clusters putatively required for synthesis of sphingolipid metabolism inhibitors in phylogenetically diverse species of the filamentous fungus Fusarium.</title>
        <authorList>
            <person name="Kim H.-S."/>
            <person name="Busman M."/>
            <person name="Brown D.W."/>
            <person name="Divon H."/>
            <person name="Uhlig S."/>
            <person name="Proctor R.H."/>
        </authorList>
    </citation>
    <scope>NUCLEOTIDE SEQUENCE</scope>
    <source>
        <strain evidence="4">NRRL 53441</strain>
    </source>
</reference>
<evidence type="ECO:0000256" key="1">
    <source>
        <dbReference type="ARBA" id="ARBA00022857"/>
    </source>
</evidence>
<dbReference type="InterPro" id="IPR008030">
    <property type="entry name" value="NmrA-like"/>
</dbReference>
<evidence type="ECO:0000256" key="2">
    <source>
        <dbReference type="ARBA" id="ARBA00023002"/>
    </source>
</evidence>
<proteinExistence type="predicted"/>
<dbReference type="InterPro" id="IPR036291">
    <property type="entry name" value="NAD(P)-bd_dom_sf"/>
</dbReference>
<dbReference type="PANTHER" id="PTHR47706">
    <property type="entry name" value="NMRA-LIKE FAMILY PROTEIN"/>
    <property type="match status" value="1"/>
</dbReference>
<comment type="caution">
    <text evidence="4">The sequence shown here is derived from an EMBL/GenBank/DDBJ whole genome shotgun (WGS) entry which is preliminary data.</text>
</comment>
<feature type="domain" description="NmrA-like" evidence="3">
    <location>
        <begin position="32"/>
        <end position="301"/>
    </location>
</feature>
<name>A0A8H4NU36_9HYPO</name>
<keyword evidence="5" id="KW-1185">Reference proteome</keyword>
<keyword evidence="2" id="KW-0560">Oxidoreductase</keyword>
<dbReference type="OrthoDB" id="5283654at2759"/>
<accession>A0A8H4NU36</accession>
<dbReference type="AlphaFoldDB" id="A0A8H4NU36"/>
<dbReference type="CDD" id="cd05259">
    <property type="entry name" value="PCBER_SDR_a"/>
    <property type="match status" value="1"/>
</dbReference>
<protein>
    <recommendedName>
        <fullName evidence="3">NmrA-like domain-containing protein</fullName>
    </recommendedName>
</protein>
<dbReference type="InterPro" id="IPR051609">
    <property type="entry name" value="NmrA/Isoflavone_reductase-like"/>
</dbReference>
<dbReference type="Gene3D" id="3.40.50.720">
    <property type="entry name" value="NAD(P)-binding Rossmann-like Domain"/>
    <property type="match status" value="1"/>
</dbReference>
<sequence length="333" mass="36842">MDQETPLELSIENLHALNRLHDPSIPNIMTAQNILVLGAGELGLCVLEALAAHPKRQRVSVLVRQATLDSAAPDKKKLVQRIRALNAGTEAADVVNASVGELAGVLANYDVVVSCNGMGLPSGTQLKLLDAVLEAKVKRYFPWQFGMDYDVIGQGSSQDLFDEQLEVRQRLRAQKNVDWTIVSTGLFMSFLFLADFGVVDFGKKTVRALGSWDNKITVTTPVDIGRVTAEVVLDPRGISHQVVYTAGDTVTYKQLADLLDEHFGTEFKREVWDLEELKRQMEEEASTMVKYRDTFAQGRGVAWDKEGTVNAERGIGMTDVRKYLEGMDVKVGE</sequence>
<dbReference type="GO" id="GO:0016491">
    <property type="term" value="F:oxidoreductase activity"/>
    <property type="evidence" value="ECO:0007669"/>
    <property type="project" value="UniProtKB-KW"/>
</dbReference>
<dbReference type="EMBL" id="JAADJG010000551">
    <property type="protein sequence ID" value="KAF4444406.1"/>
    <property type="molecule type" value="Genomic_DNA"/>
</dbReference>
<dbReference type="Pfam" id="PF05368">
    <property type="entry name" value="NmrA"/>
    <property type="match status" value="1"/>
</dbReference>
<evidence type="ECO:0000313" key="4">
    <source>
        <dbReference type="EMBL" id="KAF4444406.1"/>
    </source>
</evidence>
<dbReference type="Proteomes" id="UP000605986">
    <property type="component" value="Unassembled WGS sequence"/>
</dbReference>